<reference evidence="2" key="1">
    <citation type="submission" date="2025-08" db="UniProtKB">
        <authorList>
            <consortium name="RefSeq"/>
        </authorList>
    </citation>
    <scope>IDENTIFICATION</scope>
    <source>
        <tissue evidence="2">Testes</tissue>
    </source>
</reference>
<feature type="non-terminal residue" evidence="2">
    <location>
        <position position="116"/>
    </location>
</feature>
<evidence type="ECO:0000313" key="2">
    <source>
        <dbReference type="RefSeq" id="XP_006813933.1"/>
    </source>
</evidence>
<organism evidence="1 2">
    <name type="scientific">Saccoglossus kowalevskii</name>
    <name type="common">Acorn worm</name>
    <dbReference type="NCBI Taxonomy" id="10224"/>
    <lineage>
        <taxon>Eukaryota</taxon>
        <taxon>Metazoa</taxon>
        <taxon>Hemichordata</taxon>
        <taxon>Enteropneusta</taxon>
        <taxon>Harrimaniidae</taxon>
        <taxon>Saccoglossus</taxon>
    </lineage>
</organism>
<accession>A0ABM0M1P2</accession>
<gene>
    <name evidence="2" type="primary">LOC102804437</name>
</gene>
<evidence type="ECO:0000313" key="1">
    <source>
        <dbReference type="Proteomes" id="UP000694865"/>
    </source>
</evidence>
<keyword evidence="1" id="KW-1185">Reference proteome</keyword>
<name>A0ABM0M1P2_SACKO</name>
<sequence>MKNYCNRWKCTVFTLFVPLTLVGWIGYAGIYSSALSHQWTSLVVGAGMSWIQTSETTTSTTRLQIVTHTNISANGSEVIGERSESSKNTTATTRLQIATHTNMSANGTEVIGRSKL</sequence>
<dbReference type="GeneID" id="102804437"/>
<dbReference type="Proteomes" id="UP000694865">
    <property type="component" value="Unplaced"/>
</dbReference>
<protein>
    <submittedName>
        <fullName evidence="2">Uncharacterized protein LOC102804437</fullName>
    </submittedName>
</protein>
<proteinExistence type="predicted"/>
<dbReference type="RefSeq" id="XP_006813933.1">
    <property type="nucleotide sequence ID" value="XM_006813870.1"/>
</dbReference>